<dbReference type="AlphaFoldDB" id="A0A7R7HZT5"/>
<accession>A0A7R7HZT5</accession>
<protein>
    <submittedName>
        <fullName evidence="1">Uncharacterized protein</fullName>
    </submittedName>
</protein>
<dbReference type="Proteomes" id="UP000611640">
    <property type="component" value="Chromosome"/>
</dbReference>
<sequence length="449" mass="49109">MSHPPTANLILDYYDRLPEVVAARVHDPSPVADPVAFSPGFRFPELDDRLREFFSVAEARWWQLGEHDSGRLQLLDLTRAPGTRTTKTFASLLIVARAVEFIRQTGEPVLIFTPTSANKGTALRDAVQRAIRCGLVTADQLRIAIVAPASCQPKLRGGLSTGDAALDPRRNPIFLYDGERSEGVKALAREFADQYAGKLGAHLWFSLELRNYLVADAARAFFEHDVAPTVGAAPRWHAHAVSSAFGLLGYNLGRDVLEERGVAEPAQRPGFLLVQHLDTPDMVLSLRRGGFDRALLPAYQAAGGLYRQDADPHFPYTTYDPDEVLDPTFYSHAPATSPAMNELIARYGGDGIVVSLHECLQRYPQIRELLSATDRPLPADPRRLREFSLVMALTGVLNAVQRGLVPDGTDIVVHASGSYTVDDYPPLAATDTVPVRSVADIAKVLLGTS</sequence>
<dbReference type="Pfam" id="PF19465">
    <property type="entry name" value="DUF6002"/>
    <property type="match status" value="1"/>
</dbReference>
<dbReference type="KEGG" id="atl:Athai_48760"/>
<reference evidence="1 2" key="1">
    <citation type="submission" date="2020-08" db="EMBL/GenBank/DDBJ databases">
        <title>Whole genome shotgun sequence of Actinocatenispora thailandica NBRC 105041.</title>
        <authorList>
            <person name="Komaki H."/>
            <person name="Tamura T."/>
        </authorList>
    </citation>
    <scope>NUCLEOTIDE SEQUENCE [LARGE SCALE GENOMIC DNA]</scope>
    <source>
        <strain evidence="1 2">NBRC 105041</strain>
    </source>
</reference>
<proteinExistence type="predicted"/>
<name>A0A7R7HZT5_9ACTN</name>
<dbReference type="InterPro" id="IPR046044">
    <property type="entry name" value="DUF6002"/>
</dbReference>
<evidence type="ECO:0000313" key="1">
    <source>
        <dbReference type="EMBL" id="BCJ37373.1"/>
    </source>
</evidence>
<dbReference type="RefSeq" id="WP_203963594.1">
    <property type="nucleotide sequence ID" value="NZ_AP023355.1"/>
</dbReference>
<gene>
    <name evidence="1" type="ORF">Athai_48760</name>
</gene>
<organism evidence="1 2">
    <name type="scientific">Actinocatenispora thailandica</name>
    <dbReference type="NCBI Taxonomy" id="227318"/>
    <lineage>
        <taxon>Bacteria</taxon>
        <taxon>Bacillati</taxon>
        <taxon>Actinomycetota</taxon>
        <taxon>Actinomycetes</taxon>
        <taxon>Micromonosporales</taxon>
        <taxon>Micromonosporaceae</taxon>
        <taxon>Actinocatenispora</taxon>
    </lineage>
</organism>
<keyword evidence="2" id="KW-1185">Reference proteome</keyword>
<evidence type="ECO:0000313" key="2">
    <source>
        <dbReference type="Proteomes" id="UP000611640"/>
    </source>
</evidence>
<dbReference type="EMBL" id="AP023355">
    <property type="protein sequence ID" value="BCJ37373.1"/>
    <property type="molecule type" value="Genomic_DNA"/>
</dbReference>